<dbReference type="InterPro" id="IPR050300">
    <property type="entry name" value="GDXG_lipolytic_enzyme"/>
</dbReference>
<feature type="region of interest" description="Disordered" evidence="2">
    <location>
        <begin position="344"/>
        <end position="363"/>
    </location>
</feature>
<evidence type="ECO:0000256" key="2">
    <source>
        <dbReference type="SAM" id="MobiDB-lite"/>
    </source>
</evidence>
<dbReference type="InterPro" id="IPR013094">
    <property type="entry name" value="AB_hydrolase_3"/>
</dbReference>
<evidence type="ECO:0000313" key="5">
    <source>
        <dbReference type="Proteomes" id="UP000234331"/>
    </source>
</evidence>
<accession>A0A2I2KSN6</accession>
<dbReference type="SUPFAM" id="SSF53474">
    <property type="entry name" value="alpha/beta-Hydrolases"/>
    <property type="match status" value="1"/>
</dbReference>
<dbReference type="PANTHER" id="PTHR48081">
    <property type="entry name" value="AB HYDROLASE SUPERFAMILY PROTEIN C4A8.06C"/>
    <property type="match status" value="1"/>
</dbReference>
<evidence type="ECO:0000313" key="4">
    <source>
        <dbReference type="EMBL" id="SNQ48688.1"/>
    </source>
</evidence>
<dbReference type="PANTHER" id="PTHR48081:SF8">
    <property type="entry name" value="ALPHA_BETA HYDROLASE FOLD-3 DOMAIN-CONTAINING PROTEIN-RELATED"/>
    <property type="match status" value="1"/>
</dbReference>
<dbReference type="OrthoDB" id="3209779at2"/>
<dbReference type="RefSeq" id="WP_101832320.1">
    <property type="nucleotide sequence ID" value="NZ_FZMO01000190.1"/>
</dbReference>
<evidence type="ECO:0000256" key="1">
    <source>
        <dbReference type="ARBA" id="ARBA00022801"/>
    </source>
</evidence>
<evidence type="ECO:0000259" key="3">
    <source>
        <dbReference type="Pfam" id="PF07859"/>
    </source>
</evidence>
<keyword evidence="5" id="KW-1185">Reference proteome</keyword>
<dbReference type="AlphaFoldDB" id="A0A2I2KSN6"/>
<reference evidence="4 5" key="1">
    <citation type="submission" date="2017-06" db="EMBL/GenBank/DDBJ databases">
        <authorList>
            <person name="Kim H.J."/>
            <person name="Triplett B.A."/>
        </authorList>
    </citation>
    <scope>NUCLEOTIDE SEQUENCE [LARGE SCALE GENOMIC DNA]</scope>
    <source>
        <strain evidence="4">FRACA_ARgP5</strain>
    </source>
</reference>
<dbReference type="Pfam" id="PF07859">
    <property type="entry name" value="Abhydrolase_3"/>
    <property type="match status" value="1"/>
</dbReference>
<sequence length="363" mass="37450">MSRPAPGIGPTDAPPADVPLVDARWLDARLSDPDAAAVVAQARARAAAAGQVARHLAGIAEARTRARIGRPPAPRSDPAVFLIDYTLVGPGGPLPVRCYRPRHGREAATVVYLHGGGWALGDLDINDGVCRVLADRGEVAIVSVDYRLAPEHPFPAALDDAQAVADLVASGRAAPPWPMGPLPTRLVVGGLSAGGALAAALARRCRDGVAPPAAHQVLFCPVLDCDLDRDSYTRYGDGLILSRDDMAWFWDLYAPDPAARNHPDASPLRAATLAGLPAATVVIAGADPLRDEAVAYARGLEDAGVAVRTLLVEGVPHGFVCMPAIASGAIALDAAADQLRAALSAPTDPTAPTAPTGRGHQHG</sequence>
<protein>
    <submittedName>
        <fullName evidence="4">Alpha/beta hydrolase fold-3 domain protein</fullName>
    </submittedName>
</protein>
<proteinExistence type="predicted"/>
<feature type="domain" description="Alpha/beta hydrolase fold-3" evidence="3">
    <location>
        <begin position="110"/>
        <end position="320"/>
    </location>
</feature>
<keyword evidence="1 4" id="KW-0378">Hydrolase</keyword>
<dbReference type="EMBL" id="FZMO01000190">
    <property type="protein sequence ID" value="SNQ48688.1"/>
    <property type="molecule type" value="Genomic_DNA"/>
</dbReference>
<gene>
    <name evidence="4" type="ORF">FRACA_270005</name>
</gene>
<dbReference type="Proteomes" id="UP000234331">
    <property type="component" value="Unassembled WGS sequence"/>
</dbReference>
<feature type="compositionally biased region" description="Low complexity" evidence="2">
    <location>
        <begin position="344"/>
        <end position="356"/>
    </location>
</feature>
<dbReference type="Gene3D" id="3.40.50.1820">
    <property type="entry name" value="alpha/beta hydrolase"/>
    <property type="match status" value="1"/>
</dbReference>
<organism evidence="4 5">
    <name type="scientific">Frankia canadensis</name>
    <dbReference type="NCBI Taxonomy" id="1836972"/>
    <lineage>
        <taxon>Bacteria</taxon>
        <taxon>Bacillati</taxon>
        <taxon>Actinomycetota</taxon>
        <taxon>Actinomycetes</taxon>
        <taxon>Frankiales</taxon>
        <taxon>Frankiaceae</taxon>
        <taxon>Frankia</taxon>
    </lineage>
</organism>
<name>A0A2I2KSN6_9ACTN</name>
<dbReference type="InterPro" id="IPR029058">
    <property type="entry name" value="AB_hydrolase_fold"/>
</dbReference>
<dbReference type="GO" id="GO:0016787">
    <property type="term" value="F:hydrolase activity"/>
    <property type="evidence" value="ECO:0007669"/>
    <property type="project" value="UniProtKB-KW"/>
</dbReference>